<dbReference type="PANTHER" id="PTHR43861">
    <property type="entry name" value="TRANS-ACONITATE 2-METHYLTRANSFERASE-RELATED"/>
    <property type="match status" value="1"/>
</dbReference>
<dbReference type="AlphaFoldDB" id="A0A7U6JFN4"/>
<dbReference type="Gene3D" id="3.40.50.150">
    <property type="entry name" value="Vaccinia Virus protein VP39"/>
    <property type="match status" value="1"/>
</dbReference>
<proteinExistence type="predicted"/>
<keyword evidence="1" id="KW-0489">Methyltransferase</keyword>
<dbReference type="InterPro" id="IPR041698">
    <property type="entry name" value="Methyltransf_25"/>
</dbReference>
<sequence length="203" mass="22998">MDKIHYYDGEIYKRIIDPNLAGLRNEILSCIKNCNKCIDIGSGTGALVIGLGSICKSVIGIDLSSKMIEIASKTKTEMTLTNVDFIHGGIDVLKTFEDGEFDFATFSMSLHEMEESERFLVLNEGLRIAREVIIADYLIKAKTFFSDLGVIFVEFVAGLNHFKNYINFRQHGGIQYLIERTNAKVISRRTYSTIFEIVRLSKY</sequence>
<dbReference type="KEGG" id="cex:CSE_05030"/>
<evidence type="ECO:0000256" key="2">
    <source>
        <dbReference type="ARBA" id="ARBA00022679"/>
    </source>
</evidence>
<dbReference type="InterPro" id="IPR029063">
    <property type="entry name" value="SAM-dependent_MTases_sf"/>
</dbReference>
<evidence type="ECO:0000256" key="1">
    <source>
        <dbReference type="ARBA" id="ARBA00022603"/>
    </source>
</evidence>
<dbReference type="PANTHER" id="PTHR43861:SF1">
    <property type="entry name" value="TRANS-ACONITATE 2-METHYLTRANSFERASE"/>
    <property type="match status" value="1"/>
</dbReference>
<organism evidence="4 5">
    <name type="scientific">Caldisericum exile (strain DSM 21853 / NBRC 104410 / AZM16c01)</name>
    <dbReference type="NCBI Taxonomy" id="511051"/>
    <lineage>
        <taxon>Bacteria</taxon>
        <taxon>Pseudomonadati</taxon>
        <taxon>Caldisericota/Cryosericota group</taxon>
        <taxon>Caldisericota</taxon>
        <taxon>Caldisericia</taxon>
        <taxon>Caldisericales</taxon>
        <taxon>Caldisericaceae</taxon>
        <taxon>Caldisericum</taxon>
    </lineage>
</organism>
<reference evidence="4 5" key="1">
    <citation type="submission" date="2011-01" db="EMBL/GenBank/DDBJ databases">
        <title>Whole genome sequence of Caldisericum exile AZM16c01.</title>
        <authorList>
            <person name="Narita-Yamada S."/>
            <person name="Kawakoshi A."/>
            <person name="Nakamura S."/>
            <person name="Sasagawa M."/>
            <person name="Fukada J."/>
            <person name="Sekine M."/>
            <person name="Kato Y."/>
            <person name="Fukai R."/>
            <person name="Sasaki K."/>
            <person name="Hanamaki A."/>
            <person name="Narita H."/>
            <person name="Konno Y."/>
            <person name="Mori K."/>
            <person name="Yamazaki S."/>
            <person name="Suzuki K."/>
            <person name="Fujita N."/>
        </authorList>
    </citation>
    <scope>NUCLEOTIDE SEQUENCE [LARGE SCALE GENOMIC DNA]</scope>
    <source>
        <strain evidence="5">DSM 21853 / NBRC 104410 / AZM16c01</strain>
    </source>
</reference>
<dbReference type="OrthoDB" id="9811589at2"/>
<dbReference type="Pfam" id="PF13649">
    <property type="entry name" value="Methyltransf_25"/>
    <property type="match status" value="1"/>
</dbReference>
<keyword evidence="2" id="KW-0808">Transferase</keyword>
<protein>
    <recommendedName>
        <fullName evidence="3">Methyltransferase domain-containing protein</fullName>
    </recommendedName>
</protein>
<evidence type="ECO:0000313" key="5">
    <source>
        <dbReference type="Proteomes" id="UP000004793"/>
    </source>
</evidence>
<dbReference type="CDD" id="cd02440">
    <property type="entry name" value="AdoMet_MTases"/>
    <property type="match status" value="1"/>
</dbReference>
<name>A0A7U6JFN4_CALEA</name>
<keyword evidence="5" id="KW-1185">Reference proteome</keyword>
<gene>
    <name evidence="4" type="ordered locus">CSE_05030</name>
</gene>
<accession>A0A7U6JFN4</accession>
<dbReference type="SUPFAM" id="SSF53335">
    <property type="entry name" value="S-adenosyl-L-methionine-dependent methyltransferases"/>
    <property type="match status" value="1"/>
</dbReference>
<dbReference type="Proteomes" id="UP000004793">
    <property type="component" value="Chromosome"/>
</dbReference>
<dbReference type="GO" id="GO:0008168">
    <property type="term" value="F:methyltransferase activity"/>
    <property type="evidence" value="ECO:0007669"/>
    <property type="project" value="UniProtKB-KW"/>
</dbReference>
<evidence type="ECO:0000259" key="3">
    <source>
        <dbReference type="Pfam" id="PF13649"/>
    </source>
</evidence>
<dbReference type="RefSeq" id="WP_014453035.1">
    <property type="nucleotide sequence ID" value="NC_017096.1"/>
</dbReference>
<evidence type="ECO:0000313" key="4">
    <source>
        <dbReference type="EMBL" id="BAL80629.1"/>
    </source>
</evidence>
<feature type="domain" description="Methyltransferase" evidence="3">
    <location>
        <begin position="38"/>
        <end position="128"/>
    </location>
</feature>
<dbReference type="GO" id="GO:0032259">
    <property type="term" value="P:methylation"/>
    <property type="evidence" value="ECO:0007669"/>
    <property type="project" value="UniProtKB-KW"/>
</dbReference>
<dbReference type="EMBL" id="AP012051">
    <property type="protein sequence ID" value="BAL80629.1"/>
    <property type="molecule type" value="Genomic_DNA"/>
</dbReference>